<gene>
    <name evidence="11" type="ORF">NCTC10821_05701</name>
</gene>
<proteinExistence type="inferred from homology"/>
<keyword evidence="7 9" id="KW-0472">Membrane</keyword>
<comment type="subcellular location">
    <subcellularLocation>
        <location evidence="1">Cell inner membrane</location>
        <topology evidence="1">Multi-pass membrane protein</topology>
    </subcellularLocation>
</comment>
<accession>A0A378TPM2</accession>
<dbReference type="GO" id="GO:0022857">
    <property type="term" value="F:transmembrane transporter activity"/>
    <property type="evidence" value="ECO:0007669"/>
    <property type="project" value="TreeGrafter"/>
</dbReference>
<dbReference type="AlphaFoldDB" id="A0A378TPM2"/>
<evidence type="ECO:0000256" key="4">
    <source>
        <dbReference type="ARBA" id="ARBA00022519"/>
    </source>
</evidence>
<evidence type="ECO:0000313" key="11">
    <source>
        <dbReference type="EMBL" id="STZ62137.1"/>
    </source>
</evidence>
<dbReference type="InterPro" id="IPR055348">
    <property type="entry name" value="DctQ"/>
</dbReference>
<feature type="transmembrane region" description="Helical" evidence="9">
    <location>
        <begin position="119"/>
        <end position="141"/>
    </location>
</feature>
<name>A0A378TPM2_9MYCO</name>
<evidence type="ECO:0000256" key="9">
    <source>
        <dbReference type="SAM" id="Phobius"/>
    </source>
</evidence>
<organism evidence="11 12">
    <name type="scientific">Mycolicibacterium tokaiense</name>
    <dbReference type="NCBI Taxonomy" id="39695"/>
    <lineage>
        <taxon>Bacteria</taxon>
        <taxon>Bacillati</taxon>
        <taxon>Actinomycetota</taxon>
        <taxon>Actinomycetes</taxon>
        <taxon>Mycobacteriales</taxon>
        <taxon>Mycobacteriaceae</taxon>
        <taxon>Mycolicibacterium</taxon>
    </lineage>
</organism>
<keyword evidence="2" id="KW-0813">Transport</keyword>
<dbReference type="GO" id="GO:0005886">
    <property type="term" value="C:plasma membrane"/>
    <property type="evidence" value="ECO:0007669"/>
    <property type="project" value="UniProtKB-SubCell"/>
</dbReference>
<dbReference type="PANTHER" id="PTHR35011:SF2">
    <property type="entry name" value="2,3-DIKETO-L-GULONATE TRAP TRANSPORTER SMALL PERMEASE PROTEIN YIAM"/>
    <property type="match status" value="1"/>
</dbReference>
<feature type="transmembrane region" description="Helical" evidence="9">
    <location>
        <begin position="26"/>
        <end position="48"/>
    </location>
</feature>
<evidence type="ECO:0000256" key="6">
    <source>
        <dbReference type="ARBA" id="ARBA00022989"/>
    </source>
</evidence>
<evidence type="ECO:0000256" key="8">
    <source>
        <dbReference type="ARBA" id="ARBA00038436"/>
    </source>
</evidence>
<dbReference type="EMBL" id="UGQT01000001">
    <property type="protein sequence ID" value="STZ62137.1"/>
    <property type="molecule type" value="Genomic_DNA"/>
</dbReference>
<keyword evidence="5 9" id="KW-0812">Transmembrane</keyword>
<keyword evidence="3" id="KW-1003">Cell membrane</keyword>
<comment type="similarity">
    <text evidence="8">Belongs to the TRAP transporter small permease family.</text>
</comment>
<sequence>MTSEVLFGSAPKTSGVRRVVWRISAILARTELAVATVGLILLVVLILVQAGTRIGLDLGLSWPGEASRYLFIWSSFLGGAAAVHWKEEIRVDVLTPIVERVTTPDRAPGVILTVQRTSAFLAACFFTYLAMLCVQQVMFLLEVGTVSVVMGLPMWTVGAALLVAAVTSVFHYVAVLLNEPLADELLTRADSAEQAVP</sequence>
<dbReference type="Pfam" id="PF04290">
    <property type="entry name" value="DctQ"/>
    <property type="match status" value="1"/>
</dbReference>
<dbReference type="Proteomes" id="UP000254978">
    <property type="component" value="Unassembled WGS sequence"/>
</dbReference>
<feature type="domain" description="Tripartite ATP-independent periplasmic transporters DctQ component" evidence="10">
    <location>
        <begin position="42"/>
        <end position="178"/>
    </location>
</feature>
<dbReference type="RefSeq" id="WP_163908429.1">
    <property type="nucleotide sequence ID" value="NZ_AP022600.1"/>
</dbReference>
<reference evidence="11 12" key="1">
    <citation type="submission" date="2018-06" db="EMBL/GenBank/DDBJ databases">
        <authorList>
            <consortium name="Pathogen Informatics"/>
            <person name="Doyle S."/>
        </authorList>
    </citation>
    <scope>NUCLEOTIDE SEQUENCE [LARGE SCALE GENOMIC DNA]</scope>
    <source>
        <strain evidence="11 12">NCTC10821</strain>
    </source>
</reference>
<evidence type="ECO:0000256" key="7">
    <source>
        <dbReference type="ARBA" id="ARBA00023136"/>
    </source>
</evidence>
<dbReference type="GO" id="GO:0015740">
    <property type="term" value="P:C4-dicarboxylate transport"/>
    <property type="evidence" value="ECO:0007669"/>
    <property type="project" value="TreeGrafter"/>
</dbReference>
<dbReference type="InterPro" id="IPR007387">
    <property type="entry name" value="TRAP_DctQ"/>
</dbReference>
<feature type="transmembrane region" description="Helical" evidence="9">
    <location>
        <begin position="153"/>
        <end position="177"/>
    </location>
</feature>
<protein>
    <submittedName>
        <fullName evidence="11">TRAP-type C4-dicarboxylate transport system, small permease component</fullName>
    </submittedName>
</protein>
<evidence type="ECO:0000313" key="12">
    <source>
        <dbReference type="Proteomes" id="UP000254978"/>
    </source>
</evidence>
<keyword evidence="6 9" id="KW-1133">Transmembrane helix</keyword>
<evidence type="ECO:0000256" key="3">
    <source>
        <dbReference type="ARBA" id="ARBA00022475"/>
    </source>
</evidence>
<keyword evidence="12" id="KW-1185">Reference proteome</keyword>
<evidence type="ECO:0000256" key="2">
    <source>
        <dbReference type="ARBA" id="ARBA00022448"/>
    </source>
</evidence>
<evidence type="ECO:0000259" key="10">
    <source>
        <dbReference type="Pfam" id="PF04290"/>
    </source>
</evidence>
<keyword evidence="4" id="KW-0997">Cell inner membrane</keyword>
<evidence type="ECO:0000256" key="5">
    <source>
        <dbReference type="ARBA" id="ARBA00022692"/>
    </source>
</evidence>
<evidence type="ECO:0000256" key="1">
    <source>
        <dbReference type="ARBA" id="ARBA00004429"/>
    </source>
</evidence>
<dbReference type="PANTHER" id="PTHR35011">
    <property type="entry name" value="2,3-DIKETO-L-GULONATE TRAP TRANSPORTER SMALL PERMEASE PROTEIN YIAM"/>
    <property type="match status" value="1"/>
</dbReference>